<dbReference type="RefSeq" id="WP_404593786.1">
    <property type="nucleotide sequence ID" value="NZ_JBIYEW010000003.1"/>
</dbReference>
<evidence type="ECO:0000313" key="3">
    <source>
        <dbReference type="Proteomes" id="UP001620520"/>
    </source>
</evidence>
<dbReference type="Proteomes" id="UP001620520">
    <property type="component" value="Unassembled WGS sequence"/>
</dbReference>
<comment type="caution">
    <text evidence="2">The sequence shown here is derived from an EMBL/GenBank/DDBJ whole genome shotgun (WGS) entry which is preliminary data.</text>
</comment>
<protein>
    <submittedName>
        <fullName evidence="2">Uncharacterized protein</fullName>
    </submittedName>
</protein>
<keyword evidence="3" id="KW-1185">Reference proteome</keyword>
<evidence type="ECO:0000313" key="2">
    <source>
        <dbReference type="EMBL" id="MFK4638133.1"/>
    </source>
</evidence>
<accession>A0ABW8N277</accession>
<reference evidence="2 3" key="1">
    <citation type="submission" date="2024-10" db="EMBL/GenBank/DDBJ databases">
        <title>Novel secondary metabolite-producing bacteria for plant disease control.</title>
        <authorList>
            <person name="Chevrette M."/>
        </authorList>
    </citation>
    <scope>NUCLEOTIDE SEQUENCE [LARGE SCALE GENOMIC DNA]</scope>
    <source>
        <strain evidence="2 3">J30 TE3557</strain>
    </source>
</reference>
<name>A0ABW8N277_9MICC</name>
<keyword evidence="1" id="KW-0732">Signal</keyword>
<gene>
    <name evidence="2" type="ORF">ABIA52_001022</name>
</gene>
<evidence type="ECO:0000256" key="1">
    <source>
        <dbReference type="SAM" id="SignalP"/>
    </source>
</evidence>
<proteinExistence type="predicted"/>
<sequence>MRKRPGAGLTILVLCAALLAGCTVPADSSEPRRSTSMAEADIAKTPGVTARIGRAYDGLTPYLSVNVEVTEAFTGDEATLLDHVLAQVWSQDEDAPEKYVTLGVSGPGRTAETTSAALASLGVGSMKYAGSAVSLIGADLVARYGEWPGSVPTVDQELVPGPRAPGT</sequence>
<feature type="chain" id="PRO_5047543174" evidence="1">
    <location>
        <begin position="27"/>
        <end position="167"/>
    </location>
</feature>
<dbReference type="PROSITE" id="PS51257">
    <property type="entry name" value="PROKAR_LIPOPROTEIN"/>
    <property type="match status" value="1"/>
</dbReference>
<feature type="signal peptide" evidence="1">
    <location>
        <begin position="1"/>
        <end position="26"/>
    </location>
</feature>
<organism evidence="2 3">
    <name type="scientific">Paenarthrobacter histidinolovorans</name>
    <dbReference type="NCBI Taxonomy" id="43664"/>
    <lineage>
        <taxon>Bacteria</taxon>
        <taxon>Bacillati</taxon>
        <taxon>Actinomycetota</taxon>
        <taxon>Actinomycetes</taxon>
        <taxon>Micrococcales</taxon>
        <taxon>Micrococcaceae</taxon>
        <taxon>Paenarthrobacter</taxon>
    </lineage>
</organism>
<dbReference type="EMBL" id="JBIYEW010000003">
    <property type="protein sequence ID" value="MFK4638133.1"/>
    <property type="molecule type" value="Genomic_DNA"/>
</dbReference>